<protein>
    <submittedName>
        <fullName evidence="1">DUF2250 domain-containing protein</fullName>
    </submittedName>
</protein>
<reference evidence="1 2" key="1">
    <citation type="submission" date="2019-12" db="EMBL/GenBank/DDBJ databases">
        <title>Isolation and characterization of three novel carbon monoxide-oxidizing members of Halobacteria from salione crusts and soils.</title>
        <authorList>
            <person name="Myers M.R."/>
            <person name="King G.M."/>
        </authorList>
    </citation>
    <scope>NUCLEOTIDE SEQUENCE [LARGE SCALE GENOMIC DNA]</scope>
    <source>
        <strain evidence="1 2">PCN9</strain>
    </source>
</reference>
<organism evidence="1 2">
    <name type="scientific">Halobacterium bonnevillei</name>
    <dbReference type="NCBI Taxonomy" id="2692200"/>
    <lineage>
        <taxon>Archaea</taxon>
        <taxon>Methanobacteriati</taxon>
        <taxon>Methanobacteriota</taxon>
        <taxon>Stenosarchaea group</taxon>
        <taxon>Halobacteria</taxon>
        <taxon>Halobacteriales</taxon>
        <taxon>Halobacteriaceae</taxon>
        <taxon>Halobacterium</taxon>
    </lineage>
</organism>
<dbReference type="RefSeq" id="WP_159525470.1">
    <property type="nucleotide sequence ID" value="NZ_WUUU01000019.1"/>
</dbReference>
<dbReference type="Gene3D" id="1.10.10.10">
    <property type="entry name" value="Winged helix-like DNA-binding domain superfamily/Winged helix DNA-binding domain"/>
    <property type="match status" value="1"/>
</dbReference>
<keyword evidence="2" id="KW-1185">Reference proteome</keyword>
<gene>
    <name evidence="1" type="ORF">GRX66_04540</name>
</gene>
<dbReference type="InterPro" id="IPR036388">
    <property type="entry name" value="WH-like_DNA-bd_sf"/>
</dbReference>
<dbReference type="InterPro" id="IPR036390">
    <property type="entry name" value="WH_DNA-bd_sf"/>
</dbReference>
<dbReference type="EMBL" id="WUUU01000019">
    <property type="protein sequence ID" value="MXR19902.1"/>
    <property type="molecule type" value="Genomic_DNA"/>
</dbReference>
<proteinExistence type="predicted"/>
<dbReference type="AlphaFoldDB" id="A0A6B0SLT1"/>
<dbReference type="OrthoDB" id="285635at2157"/>
<evidence type="ECO:0000313" key="2">
    <source>
        <dbReference type="Proteomes" id="UP000471521"/>
    </source>
</evidence>
<dbReference type="Proteomes" id="UP000471521">
    <property type="component" value="Unassembled WGS sequence"/>
</dbReference>
<accession>A0A6B0SLT1</accession>
<evidence type="ECO:0000313" key="1">
    <source>
        <dbReference type="EMBL" id="MXR19902.1"/>
    </source>
</evidence>
<sequence>MHEAASSQPAWSRPADPTILEFLAERDPEYPAIIANRIGMHAPYVETRCEELADRGLVEPVSGEVVYRLTDRGERALDAGALPE</sequence>
<comment type="caution">
    <text evidence="1">The sequence shown here is derived from an EMBL/GenBank/DDBJ whole genome shotgun (WGS) entry which is preliminary data.</text>
</comment>
<name>A0A6B0SLT1_9EURY</name>
<dbReference type="SUPFAM" id="SSF46785">
    <property type="entry name" value="Winged helix' DNA-binding domain"/>
    <property type="match status" value="1"/>
</dbReference>